<evidence type="ECO:0000313" key="1">
    <source>
        <dbReference type="EMBL" id="KAF0045685.1"/>
    </source>
</evidence>
<comment type="caution">
    <text evidence="1">The sequence shown here is derived from an EMBL/GenBank/DDBJ whole genome shotgun (WGS) entry which is preliminary data.</text>
</comment>
<gene>
    <name evidence="1" type="ORF">F2P81_002214</name>
</gene>
<proteinExistence type="predicted"/>
<organism evidence="1 2">
    <name type="scientific">Scophthalmus maximus</name>
    <name type="common">Turbot</name>
    <name type="synonym">Psetta maxima</name>
    <dbReference type="NCBI Taxonomy" id="52904"/>
    <lineage>
        <taxon>Eukaryota</taxon>
        <taxon>Metazoa</taxon>
        <taxon>Chordata</taxon>
        <taxon>Craniata</taxon>
        <taxon>Vertebrata</taxon>
        <taxon>Euteleostomi</taxon>
        <taxon>Actinopterygii</taxon>
        <taxon>Neopterygii</taxon>
        <taxon>Teleostei</taxon>
        <taxon>Neoteleostei</taxon>
        <taxon>Acanthomorphata</taxon>
        <taxon>Carangaria</taxon>
        <taxon>Pleuronectiformes</taxon>
        <taxon>Pleuronectoidei</taxon>
        <taxon>Scophthalmidae</taxon>
        <taxon>Scophthalmus</taxon>
    </lineage>
</organism>
<dbReference type="AlphaFoldDB" id="A0A6A4TKE3"/>
<sequence length="94" mass="11033">MPGIERPDMSPDSNLDPQLLDLHWLRHRPAVNHQVDEMFAGYRQPPWFTTRADVEELIICMRGRFHTKAEYRFKTRLNAEASSSFIICRILMCG</sequence>
<dbReference type="Proteomes" id="UP000438429">
    <property type="component" value="Unassembled WGS sequence"/>
</dbReference>
<reference evidence="1 2" key="1">
    <citation type="submission" date="2019-06" db="EMBL/GenBank/DDBJ databases">
        <title>Draft genomes of female and male turbot (Scophthalmus maximus).</title>
        <authorList>
            <person name="Xu H."/>
            <person name="Xu X.-W."/>
            <person name="Shao C."/>
            <person name="Chen S."/>
        </authorList>
    </citation>
    <scope>NUCLEOTIDE SEQUENCE [LARGE SCALE GENOMIC DNA]</scope>
    <source>
        <strain evidence="1">Ysfricsl-2016a</strain>
        <tissue evidence="1">Blood</tissue>
    </source>
</reference>
<dbReference type="EMBL" id="VEVO01000002">
    <property type="protein sequence ID" value="KAF0045685.1"/>
    <property type="molecule type" value="Genomic_DNA"/>
</dbReference>
<accession>A0A6A4TKE3</accession>
<protein>
    <submittedName>
        <fullName evidence="1">Uncharacterized protein</fullName>
    </submittedName>
</protein>
<evidence type="ECO:0000313" key="2">
    <source>
        <dbReference type="Proteomes" id="UP000438429"/>
    </source>
</evidence>
<name>A0A6A4TKE3_SCOMX</name>